<evidence type="ECO:0000313" key="9">
    <source>
        <dbReference type="EMBL" id="MTW33834.1"/>
    </source>
</evidence>
<evidence type="ECO:0000259" key="8">
    <source>
        <dbReference type="Pfam" id="PF13354"/>
    </source>
</evidence>
<evidence type="ECO:0000313" key="10">
    <source>
        <dbReference type="Proteomes" id="UP000735592"/>
    </source>
</evidence>
<dbReference type="EMBL" id="WNKW01000003">
    <property type="protein sequence ID" value="MTW33834.1"/>
    <property type="molecule type" value="Genomic_DNA"/>
</dbReference>
<evidence type="ECO:0000256" key="6">
    <source>
        <dbReference type="RuleBase" id="RU361140"/>
    </source>
</evidence>
<feature type="chain" id="PRO_5046521146" description="Beta-lactamase" evidence="7">
    <location>
        <begin position="27"/>
        <end position="298"/>
    </location>
</feature>
<dbReference type="PANTHER" id="PTHR35333">
    <property type="entry name" value="BETA-LACTAMASE"/>
    <property type="match status" value="1"/>
</dbReference>
<comment type="caution">
    <text evidence="9">The sequence shown here is derived from an EMBL/GenBank/DDBJ whole genome shotgun (WGS) entry which is preliminary data.</text>
</comment>
<dbReference type="InterPro" id="IPR023650">
    <property type="entry name" value="Beta-lactam_class-A_AS"/>
</dbReference>
<evidence type="ECO:0000256" key="3">
    <source>
        <dbReference type="ARBA" id="ARBA00012865"/>
    </source>
</evidence>
<gene>
    <name evidence="9" type="primary">bla</name>
    <name evidence="9" type="ORF">GM655_13530</name>
</gene>
<dbReference type="InterPro" id="IPR012338">
    <property type="entry name" value="Beta-lactam/transpept-like"/>
</dbReference>
<evidence type="ECO:0000256" key="7">
    <source>
        <dbReference type="SAM" id="SignalP"/>
    </source>
</evidence>
<evidence type="ECO:0000256" key="5">
    <source>
        <dbReference type="ARBA" id="ARBA00023251"/>
    </source>
</evidence>
<keyword evidence="5 6" id="KW-0046">Antibiotic resistance</keyword>
<organism evidence="9 10">
    <name type="scientific">Pseudoduganella danionis</name>
    <dbReference type="NCBI Taxonomy" id="1890295"/>
    <lineage>
        <taxon>Bacteria</taxon>
        <taxon>Pseudomonadati</taxon>
        <taxon>Pseudomonadota</taxon>
        <taxon>Betaproteobacteria</taxon>
        <taxon>Burkholderiales</taxon>
        <taxon>Oxalobacteraceae</taxon>
        <taxon>Telluria group</taxon>
        <taxon>Pseudoduganella</taxon>
    </lineage>
</organism>
<comment type="catalytic activity">
    <reaction evidence="1 6">
        <text>a beta-lactam + H2O = a substituted beta-amino acid</text>
        <dbReference type="Rhea" id="RHEA:20401"/>
        <dbReference type="ChEBI" id="CHEBI:15377"/>
        <dbReference type="ChEBI" id="CHEBI:35627"/>
        <dbReference type="ChEBI" id="CHEBI:140347"/>
        <dbReference type="EC" id="3.5.2.6"/>
    </reaction>
</comment>
<reference evidence="9 10" key="1">
    <citation type="submission" date="2019-11" db="EMBL/GenBank/DDBJ databases">
        <title>Type strains purchased from KCTC, JCM and DSMZ.</title>
        <authorList>
            <person name="Lu H."/>
        </authorList>
    </citation>
    <scope>NUCLEOTIDE SEQUENCE [LARGE SCALE GENOMIC DNA]</scope>
    <source>
        <strain evidence="9 10">DSM 103461</strain>
    </source>
</reference>
<dbReference type="NCBIfam" id="NF033103">
    <property type="entry name" value="bla_class_A"/>
    <property type="match status" value="1"/>
</dbReference>
<proteinExistence type="inferred from homology"/>
<dbReference type="EC" id="3.5.2.6" evidence="3 6"/>
<evidence type="ECO:0000256" key="2">
    <source>
        <dbReference type="ARBA" id="ARBA00009009"/>
    </source>
</evidence>
<dbReference type="Gene3D" id="3.40.710.10">
    <property type="entry name" value="DD-peptidase/beta-lactamase superfamily"/>
    <property type="match status" value="1"/>
</dbReference>
<protein>
    <recommendedName>
        <fullName evidence="3 6">Beta-lactamase</fullName>
        <ecNumber evidence="3 6">3.5.2.6</ecNumber>
    </recommendedName>
</protein>
<comment type="similarity">
    <text evidence="2 6">Belongs to the class-A beta-lactamase family.</text>
</comment>
<evidence type="ECO:0000256" key="1">
    <source>
        <dbReference type="ARBA" id="ARBA00001526"/>
    </source>
</evidence>
<dbReference type="PANTHER" id="PTHR35333:SF3">
    <property type="entry name" value="BETA-LACTAMASE-TYPE TRANSPEPTIDASE FOLD CONTAINING PROTEIN"/>
    <property type="match status" value="1"/>
</dbReference>
<dbReference type="PROSITE" id="PS00146">
    <property type="entry name" value="BETA_LACTAMASE_A"/>
    <property type="match status" value="1"/>
</dbReference>
<keyword evidence="10" id="KW-1185">Reference proteome</keyword>
<dbReference type="InterPro" id="IPR000871">
    <property type="entry name" value="Beta-lactam_class-A"/>
</dbReference>
<name>A0ABW9ST00_9BURK</name>
<dbReference type="Proteomes" id="UP000735592">
    <property type="component" value="Unassembled WGS sequence"/>
</dbReference>
<sequence length="298" mass="31276">MSKLPTPATRRRALLLALAATPLARAAELLDNPAAGAPSSATALLARLESESGGRLGVFALNTADGQHVQHRADERFPFCSTFKMMLAGAVLARGPALLAQRIPYGSADLLPHSPITGKHVGRGMTVAALCAATIQYSDNAAANLLIARLGGVAAVTAFARSIGDQAFRLDRLETELNTALPGDLRDTTTPAAMAESLNRLVLGNALTTAARKQLKDWLLGNTTGDTRIRAGVPSGWLVADKTGTGDYGSTNDIGVIWPPGKEPIVLAVYFTQPGKDDKARNEVIAEATRIALAAFKF</sequence>
<dbReference type="Pfam" id="PF13354">
    <property type="entry name" value="Beta-lactamase2"/>
    <property type="match status" value="1"/>
</dbReference>
<dbReference type="PRINTS" id="PR00118">
    <property type="entry name" value="BLACTAMASEA"/>
</dbReference>
<accession>A0ABW9ST00</accession>
<dbReference type="PROSITE" id="PS51318">
    <property type="entry name" value="TAT"/>
    <property type="match status" value="1"/>
</dbReference>
<evidence type="ECO:0000256" key="4">
    <source>
        <dbReference type="ARBA" id="ARBA00022801"/>
    </source>
</evidence>
<keyword evidence="4 6" id="KW-0378">Hydrolase</keyword>
<keyword evidence="7" id="KW-0732">Signal</keyword>
<dbReference type="InterPro" id="IPR045155">
    <property type="entry name" value="Beta-lactam_cat"/>
</dbReference>
<feature type="signal peptide" evidence="7">
    <location>
        <begin position="1"/>
        <end position="26"/>
    </location>
</feature>
<dbReference type="InterPro" id="IPR006311">
    <property type="entry name" value="TAT_signal"/>
</dbReference>
<dbReference type="SUPFAM" id="SSF56601">
    <property type="entry name" value="beta-lactamase/transpeptidase-like"/>
    <property type="match status" value="1"/>
</dbReference>
<feature type="domain" description="Beta-lactamase class A catalytic" evidence="8">
    <location>
        <begin position="57"/>
        <end position="270"/>
    </location>
</feature>
<dbReference type="RefSeq" id="WP_155435183.1">
    <property type="nucleotide sequence ID" value="NZ_JBHLXK010000005.1"/>
</dbReference>